<dbReference type="Proteomes" id="UP001153321">
    <property type="component" value="Chromosome 21"/>
</dbReference>
<accession>A0A9P0N150</accession>
<name>A0A9P0N150_SPOLI</name>
<reference evidence="2" key="1">
    <citation type="submission" date="2022-02" db="EMBL/GenBank/DDBJ databases">
        <authorList>
            <person name="King R."/>
        </authorList>
    </citation>
    <scope>NUCLEOTIDE SEQUENCE</scope>
</reference>
<dbReference type="PANTHER" id="PTHR15131">
    <property type="entry name" value="SMALL NUCLEAR RNA ACTIVATING COMPLEX, POLYPEPTIDE 1"/>
    <property type="match status" value="1"/>
</dbReference>
<sequence length="455" mass="51962">MVVSPGIYNHKTPRNLLFTNKCIAMYHPHIGAAYIADGFTDDCDELIHRCLEAGTVTFEVFSEVWKSMEFSCIFHNRSSGAEIAELSEEVIHIAKNYMLADTSNFEESVTGLFLVYSLLNLQPYANFAHLRIVQDDLPAIQRIEVVARRDRRQDVLYILGSILIQGPVQYQAVLRERGMEYPIKKYLEGYGGVDKKDARPKGVFYRQNTELDLLKELKHLTIRYCNAKENITGVKPDDLSYVDPNFAINLDKSLRNVISGIYDNDEQDIDDAHDADSTNSTELVKSIKKKAMQAKVKPLRHRMDVASRATQQAAQVNKTSNPKTYNNPRNKAKKRIRKEATNSDESDDYTVKQDSDKEVEDDILDLTTFNQLSSEANNLQFESLPEIIQNEDQRRTYEIEIIDHLNQAAQSSASPDDSSQEIFKHKRDLKKTIVKSRFKRMGMLPVANFGPNKEP</sequence>
<dbReference type="GO" id="GO:0042795">
    <property type="term" value="P:snRNA transcription by RNA polymerase II"/>
    <property type="evidence" value="ECO:0007669"/>
    <property type="project" value="TreeGrafter"/>
</dbReference>
<protein>
    <recommendedName>
        <fullName evidence="4">snRNA-activating protein complex subunit 1</fullName>
    </recommendedName>
</protein>
<dbReference type="PANTHER" id="PTHR15131:SF3">
    <property type="entry name" value="SNRNA-ACTIVATING PROTEIN COMPLEX SUBUNIT 1"/>
    <property type="match status" value="1"/>
</dbReference>
<evidence type="ECO:0008006" key="4">
    <source>
        <dbReference type="Google" id="ProtNLM"/>
    </source>
</evidence>
<proteinExistence type="predicted"/>
<evidence type="ECO:0000256" key="1">
    <source>
        <dbReference type="SAM" id="MobiDB-lite"/>
    </source>
</evidence>
<dbReference type="EMBL" id="LR824552">
    <property type="protein sequence ID" value="CAH1640781.1"/>
    <property type="molecule type" value="Genomic_DNA"/>
</dbReference>
<dbReference type="GO" id="GO:0043565">
    <property type="term" value="F:sequence-specific DNA binding"/>
    <property type="evidence" value="ECO:0007669"/>
    <property type="project" value="TreeGrafter"/>
</dbReference>
<organism evidence="2 3">
    <name type="scientific">Spodoptera littoralis</name>
    <name type="common">Egyptian cotton leafworm</name>
    <dbReference type="NCBI Taxonomy" id="7109"/>
    <lineage>
        <taxon>Eukaryota</taxon>
        <taxon>Metazoa</taxon>
        <taxon>Ecdysozoa</taxon>
        <taxon>Arthropoda</taxon>
        <taxon>Hexapoda</taxon>
        <taxon>Insecta</taxon>
        <taxon>Pterygota</taxon>
        <taxon>Neoptera</taxon>
        <taxon>Endopterygota</taxon>
        <taxon>Lepidoptera</taxon>
        <taxon>Glossata</taxon>
        <taxon>Ditrysia</taxon>
        <taxon>Noctuoidea</taxon>
        <taxon>Noctuidae</taxon>
        <taxon>Amphipyrinae</taxon>
        <taxon>Spodoptera</taxon>
    </lineage>
</organism>
<dbReference type="GO" id="GO:0019185">
    <property type="term" value="C:snRNA-activating protein complex"/>
    <property type="evidence" value="ECO:0007669"/>
    <property type="project" value="TreeGrafter"/>
</dbReference>
<dbReference type="AlphaFoldDB" id="A0A9P0N150"/>
<keyword evidence="3" id="KW-1185">Reference proteome</keyword>
<evidence type="ECO:0000313" key="3">
    <source>
        <dbReference type="Proteomes" id="UP001153321"/>
    </source>
</evidence>
<feature type="region of interest" description="Disordered" evidence="1">
    <location>
        <begin position="295"/>
        <end position="357"/>
    </location>
</feature>
<feature type="compositionally biased region" description="Polar residues" evidence="1">
    <location>
        <begin position="308"/>
        <end position="329"/>
    </location>
</feature>
<dbReference type="GO" id="GO:0042796">
    <property type="term" value="P:snRNA transcription by RNA polymerase III"/>
    <property type="evidence" value="ECO:0007669"/>
    <property type="project" value="TreeGrafter"/>
</dbReference>
<evidence type="ECO:0000313" key="2">
    <source>
        <dbReference type="EMBL" id="CAH1640781.1"/>
    </source>
</evidence>
<dbReference type="Pfam" id="PF09808">
    <property type="entry name" value="SNAPC1"/>
    <property type="match status" value="1"/>
</dbReference>
<gene>
    <name evidence="2" type="ORF">SPLIT_LOCUS6137</name>
</gene>
<dbReference type="InterPro" id="IPR019188">
    <property type="entry name" value="SNAPC1"/>
</dbReference>